<protein>
    <submittedName>
        <fullName evidence="1">Uncharacterized protein</fullName>
    </submittedName>
</protein>
<evidence type="ECO:0000313" key="2">
    <source>
        <dbReference type="Proteomes" id="UP000821837"/>
    </source>
</evidence>
<proteinExistence type="predicted"/>
<dbReference type="AlphaFoldDB" id="A0A9D4QGL4"/>
<accession>A0A9D4QGL4</accession>
<organism evidence="1 2">
    <name type="scientific">Rhipicephalus sanguineus</name>
    <name type="common">Brown dog tick</name>
    <name type="synonym">Ixodes sanguineus</name>
    <dbReference type="NCBI Taxonomy" id="34632"/>
    <lineage>
        <taxon>Eukaryota</taxon>
        <taxon>Metazoa</taxon>
        <taxon>Ecdysozoa</taxon>
        <taxon>Arthropoda</taxon>
        <taxon>Chelicerata</taxon>
        <taxon>Arachnida</taxon>
        <taxon>Acari</taxon>
        <taxon>Parasitiformes</taxon>
        <taxon>Ixodida</taxon>
        <taxon>Ixodoidea</taxon>
        <taxon>Ixodidae</taxon>
        <taxon>Rhipicephalinae</taxon>
        <taxon>Rhipicephalus</taxon>
        <taxon>Rhipicephalus</taxon>
    </lineage>
</organism>
<comment type="caution">
    <text evidence="1">The sequence shown here is derived from an EMBL/GenBank/DDBJ whole genome shotgun (WGS) entry which is preliminary data.</text>
</comment>
<sequence>MASTPRRENVNRYVRLKQIPISGNIHELRAYETGPHSTCKGAIPKRIAQTETVIIAFDGHRIPNFLRYATLLMKCSLYRTQVDVFHACGRLEHRADICPTPSDLVCRGCGLPNPD</sequence>
<reference evidence="1" key="1">
    <citation type="journal article" date="2020" name="Cell">
        <title>Large-Scale Comparative Analyses of Tick Genomes Elucidate Their Genetic Diversity and Vector Capacities.</title>
        <authorList>
            <consortium name="Tick Genome and Microbiome Consortium (TIGMIC)"/>
            <person name="Jia N."/>
            <person name="Wang J."/>
            <person name="Shi W."/>
            <person name="Du L."/>
            <person name="Sun Y."/>
            <person name="Zhan W."/>
            <person name="Jiang J.F."/>
            <person name="Wang Q."/>
            <person name="Zhang B."/>
            <person name="Ji P."/>
            <person name="Bell-Sakyi L."/>
            <person name="Cui X.M."/>
            <person name="Yuan T.T."/>
            <person name="Jiang B.G."/>
            <person name="Yang W.F."/>
            <person name="Lam T.T."/>
            <person name="Chang Q.C."/>
            <person name="Ding S.J."/>
            <person name="Wang X.J."/>
            <person name="Zhu J.G."/>
            <person name="Ruan X.D."/>
            <person name="Zhao L."/>
            <person name="Wei J.T."/>
            <person name="Ye R.Z."/>
            <person name="Que T.C."/>
            <person name="Du C.H."/>
            <person name="Zhou Y.H."/>
            <person name="Cheng J.X."/>
            <person name="Dai P.F."/>
            <person name="Guo W.B."/>
            <person name="Han X.H."/>
            <person name="Huang E.J."/>
            <person name="Li L.F."/>
            <person name="Wei W."/>
            <person name="Gao Y.C."/>
            <person name="Liu J.Z."/>
            <person name="Shao H.Z."/>
            <person name="Wang X."/>
            <person name="Wang C.C."/>
            <person name="Yang T.C."/>
            <person name="Huo Q.B."/>
            <person name="Li W."/>
            <person name="Chen H.Y."/>
            <person name="Chen S.E."/>
            <person name="Zhou L.G."/>
            <person name="Ni X.B."/>
            <person name="Tian J.H."/>
            <person name="Sheng Y."/>
            <person name="Liu T."/>
            <person name="Pan Y.S."/>
            <person name="Xia L.Y."/>
            <person name="Li J."/>
            <person name="Zhao F."/>
            <person name="Cao W.C."/>
        </authorList>
    </citation>
    <scope>NUCLEOTIDE SEQUENCE</scope>
    <source>
        <strain evidence="1">Rsan-2018</strain>
    </source>
</reference>
<dbReference type="Proteomes" id="UP000821837">
    <property type="component" value="Chromosome 1"/>
</dbReference>
<gene>
    <name evidence="1" type="ORF">HPB52_002257</name>
</gene>
<name>A0A9D4QGL4_RHISA</name>
<keyword evidence="2" id="KW-1185">Reference proteome</keyword>
<reference evidence="1" key="2">
    <citation type="submission" date="2021-09" db="EMBL/GenBank/DDBJ databases">
        <authorList>
            <person name="Jia N."/>
            <person name="Wang J."/>
            <person name="Shi W."/>
            <person name="Du L."/>
            <person name="Sun Y."/>
            <person name="Zhan W."/>
            <person name="Jiang J."/>
            <person name="Wang Q."/>
            <person name="Zhang B."/>
            <person name="Ji P."/>
            <person name="Sakyi L.B."/>
            <person name="Cui X."/>
            <person name="Yuan T."/>
            <person name="Jiang B."/>
            <person name="Yang W."/>
            <person name="Lam T.T.-Y."/>
            <person name="Chang Q."/>
            <person name="Ding S."/>
            <person name="Wang X."/>
            <person name="Zhu J."/>
            <person name="Ruan X."/>
            <person name="Zhao L."/>
            <person name="Wei J."/>
            <person name="Que T."/>
            <person name="Du C."/>
            <person name="Cheng J."/>
            <person name="Dai P."/>
            <person name="Han X."/>
            <person name="Huang E."/>
            <person name="Gao Y."/>
            <person name="Liu J."/>
            <person name="Shao H."/>
            <person name="Ye R."/>
            <person name="Li L."/>
            <person name="Wei W."/>
            <person name="Wang X."/>
            <person name="Wang C."/>
            <person name="Huo Q."/>
            <person name="Li W."/>
            <person name="Guo W."/>
            <person name="Chen H."/>
            <person name="Chen S."/>
            <person name="Zhou L."/>
            <person name="Zhou L."/>
            <person name="Ni X."/>
            <person name="Tian J."/>
            <person name="Zhou Y."/>
            <person name="Sheng Y."/>
            <person name="Liu T."/>
            <person name="Pan Y."/>
            <person name="Xia L."/>
            <person name="Li J."/>
            <person name="Zhao F."/>
            <person name="Cao W."/>
        </authorList>
    </citation>
    <scope>NUCLEOTIDE SEQUENCE</scope>
    <source>
        <strain evidence="1">Rsan-2018</strain>
        <tissue evidence="1">Larvae</tissue>
    </source>
</reference>
<dbReference type="EMBL" id="JABSTV010001245">
    <property type="protein sequence ID" value="KAH7981959.1"/>
    <property type="molecule type" value="Genomic_DNA"/>
</dbReference>
<evidence type="ECO:0000313" key="1">
    <source>
        <dbReference type="EMBL" id="KAH7981959.1"/>
    </source>
</evidence>